<gene>
    <name evidence="2" type="ORF">CR513_16953</name>
</gene>
<accession>A0A371HAV1</accession>
<dbReference type="PROSITE" id="PS51257">
    <property type="entry name" value="PROKAR_LIPOPROTEIN"/>
    <property type="match status" value="1"/>
</dbReference>
<feature type="region of interest" description="Disordered" evidence="1">
    <location>
        <begin position="36"/>
        <end position="58"/>
    </location>
</feature>
<evidence type="ECO:0000313" key="2">
    <source>
        <dbReference type="EMBL" id="RDX99927.1"/>
    </source>
</evidence>
<evidence type="ECO:0000256" key="1">
    <source>
        <dbReference type="SAM" id="MobiDB-lite"/>
    </source>
</evidence>
<comment type="caution">
    <text evidence="2">The sequence shown here is derived from an EMBL/GenBank/DDBJ whole genome shotgun (WGS) entry which is preliminary data.</text>
</comment>
<name>A0A371HAV1_MUCPR</name>
<proteinExistence type="predicted"/>
<sequence length="136" mass="14787">MLGEKSTLARRRETQLPWSWPLAMWAISCMGPPLESMSHSLRSRSSRRKSKSLWGETGSQTEVAALSTIPGGSPGSSTLFRVITLTSSSTFPAFSLFHLCTVDAHTPAQKLFVMRCASFSMLRLPPAVIAATSTIN</sequence>
<reference evidence="2" key="1">
    <citation type="submission" date="2018-05" db="EMBL/GenBank/DDBJ databases">
        <title>Draft genome of Mucuna pruriens seed.</title>
        <authorList>
            <person name="Nnadi N.E."/>
            <person name="Vos R."/>
            <person name="Hasami M.H."/>
            <person name="Devisetty U.K."/>
            <person name="Aguiy J.C."/>
        </authorList>
    </citation>
    <scope>NUCLEOTIDE SEQUENCE [LARGE SCALE GENOMIC DNA]</scope>
    <source>
        <strain evidence="2">JCA_2017</strain>
    </source>
</reference>
<feature type="non-terminal residue" evidence="2">
    <location>
        <position position="1"/>
    </location>
</feature>
<protein>
    <submittedName>
        <fullName evidence="2">Uncharacterized protein</fullName>
    </submittedName>
</protein>
<keyword evidence="3" id="KW-1185">Reference proteome</keyword>
<feature type="compositionally biased region" description="Basic residues" evidence="1">
    <location>
        <begin position="41"/>
        <end position="51"/>
    </location>
</feature>
<organism evidence="2 3">
    <name type="scientific">Mucuna pruriens</name>
    <name type="common">Velvet bean</name>
    <name type="synonym">Dolichos pruriens</name>
    <dbReference type="NCBI Taxonomy" id="157652"/>
    <lineage>
        <taxon>Eukaryota</taxon>
        <taxon>Viridiplantae</taxon>
        <taxon>Streptophyta</taxon>
        <taxon>Embryophyta</taxon>
        <taxon>Tracheophyta</taxon>
        <taxon>Spermatophyta</taxon>
        <taxon>Magnoliopsida</taxon>
        <taxon>eudicotyledons</taxon>
        <taxon>Gunneridae</taxon>
        <taxon>Pentapetalae</taxon>
        <taxon>rosids</taxon>
        <taxon>fabids</taxon>
        <taxon>Fabales</taxon>
        <taxon>Fabaceae</taxon>
        <taxon>Papilionoideae</taxon>
        <taxon>50 kb inversion clade</taxon>
        <taxon>NPAAA clade</taxon>
        <taxon>indigoferoid/millettioid clade</taxon>
        <taxon>Phaseoleae</taxon>
        <taxon>Mucuna</taxon>
    </lineage>
</organism>
<dbReference type="AlphaFoldDB" id="A0A371HAV1"/>
<evidence type="ECO:0000313" key="3">
    <source>
        <dbReference type="Proteomes" id="UP000257109"/>
    </source>
</evidence>
<dbReference type="EMBL" id="QJKJ01003109">
    <property type="protein sequence ID" value="RDX99927.1"/>
    <property type="molecule type" value="Genomic_DNA"/>
</dbReference>
<dbReference type="Proteomes" id="UP000257109">
    <property type="component" value="Unassembled WGS sequence"/>
</dbReference>